<feature type="transmembrane region" description="Helical" evidence="1">
    <location>
        <begin position="644"/>
        <end position="666"/>
    </location>
</feature>
<dbReference type="Proteomes" id="UP000465609">
    <property type="component" value="Chromosome"/>
</dbReference>
<evidence type="ECO:0000313" key="2">
    <source>
        <dbReference type="EMBL" id="BBX82618.1"/>
    </source>
</evidence>
<reference evidence="2 3" key="1">
    <citation type="journal article" date="2019" name="Emerg. Microbes Infect.">
        <title>Comprehensive subspecies identification of 175 nontuberculous mycobacteria species based on 7547 genomic profiles.</title>
        <authorList>
            <person name="Matsumoto Y."/>
            <person name="Kinjo T."/>
            <person name="Motooka D."/>
            <person name="Nabeya D."/>
            <person name="Jung N."/>
            <person name="Uechi K."/>
            <person name="Horii T."/>
            <person name="Iida T."/>
            <person name="Fujita J."/>
            <person name="Nakamura S."/>
        </authorList>
    </citation>
    <scope>NUCLEOTIDE SEQUENCE [LARGE SCALE GENOMIC DNA]</scope>
    <source>
        <strain evidence="2 3">JCM 15296</strain>
    </source>
</reference>
<keyword evidence="3" id="KW-1185">Reference proteome</keyword>
<organism evidence="2 3">
    <name type="scientific">Mycolicibacterium aubagnense</name>
    <dbReference type="NCBI Taxonomy" id="319707"/>
    <lineage>
        <taxon>Bacteria</taxon>
        <taxon>Bacillati</taxon>
        <taxon>Actinomycetota</taxon>
        <taxon>Actinomycetes</taxon>
        <taxon>Mycobacteriales</taxon>
        <taxon>Mycobacteriaceae</taxon>
        <taxon>Mycolicibacterium</taxon>
    </lineage>
</organism>
<gene>
    <name evidence="2" type="ORF">MAUB_04910</name>
</gene>
<dbReference type="EMBL" id="AP022577">
    <property type="protein sequence ID" value="BBX82618.1"/>
    <property type="molecule type" value="Genomic_DNA"/>
</dbReference>
<evidence type="ECO:0008006" key="4">
    <source>
        <dbReference type="Google" id="ProtNLM"/>
    </source>
</evidence>
<dbReference type="RefSeq" id="WP_163910882.1">
    <property type="nucleotide sequence ID" value="NZ_AP022577.1"/>
</dbReference>
<name>A0ABM7I7M4_9MYCO</name>
<proteinExistence type="predicted"/>
<accession>A0ABM7I7M4</accession>
<evidence type="ECO:0000313" key="3">
    <source>
        <dbReference type="Proteomes" id="UP000465609"/>
    </source>
</evidence>
<keyword evidence="1" id="KW-0812">Transmembrane</keyword>
<keyword evidence="1" id="KW-1133">Transmembrane helix</keyword>
<sequence>MATALSKIEQDWFDELRRKAEAGECLDRAPRVVDDRKSVASWPAERIFPAAALRAVLTDPTIQVDPRGIRIRGVRFTDVVDLGHVDFAHPLRFENCVLDKSLNLGYSRIRGLTLSNVTVCGGLLVTGATIDGHLDLTGTVLVGTALVPALCLRGATVTNDVLARHGFRSIGVIEARGVVIGGDLDLTGATLIRPKGKRLAAALDGAQIAGHVFAAPDDKYPGARFRGAVSAIGLTVGHTLDLDGAKVSCSDDRKGSSSFALTLDLAHIKSNMYAGRGFTVVGTFRAVGVTVDGKLYLDGAALHNPLAEDDSDRWALLLDEAKVAGGVSAGEIEVDDQVPYAFDSKGMVSFRGATIGRDLAINGARLWCPGSAGRVGRAALDIAGANITGSVLAGEGDEPATTPSRIDGTLRAVGATVGSRLDLSGASVVTPGGIALNLEALTVSRLDLTPKHCDGLVNLVRAQVADLVVGKRPPRPVVATGWTVGDMRSPESSGGLRENWRLAYRWLNSGAPDVNRSCAERRSVRRLLVRWRRRSRWVRRQTDWLRQYAPEAASPSSPERARSVRMLLVRWRRLSGWVRRHTAWLRRNKAVSVQPWHALADVYDRIGDPAAARHLRFAAENKVTGQSPLVPRMARGLYCVLAGYGYYPLASIASMIVFLALSVGIVHGYRADIVPATQSGSQHSVVASAPPVVAPSQPEAAKQFGHKNPWLESITYTVDDVLPPAGQQNRDWTIPSTASIWLVLVLPAIKLALWGSSPGTWCMTSSCDSSR</sequence>
<protein>
    <recommendedName>
        <fullName evidence="4">Oxidoreductase</fullName>
    </recommendedName>
</protein>
<keyword evidence="1" id="KW-0472">Membrane</keyword>
<evidence type="ECO:0000256" key="1">
    <source>
        <dbReference type="SAM" id="Phobius"/>
    </source>
</evidence>